<sequence>MVRFELSTSSSAGAVSFDRLALGYHVPVVASPFCGAPPLSPDAEDELPNGYLRRHTWRSGAYVQIELARLQEALEGDPQILGITADDAAQHFIALVDRGATQDLSTVAERLELLQPTIPLVVRPSCRSGGELRRALEVIQRGEFHPRAAEVELLYSLDVAKGRDDVLADRAGADVARTLQTELGPLVRIEYRQVPVEPARRTSDPVRSPELDAAWARPSGI</sequence>
<reference evidence="2 3" key="1">
    <citation type="journal article" date="2007" name="Nat. Biotechnol.">
        <title>Complete genome sequence of the myxobacterium Sorangium cellulosum.</title>
        <authorList>
            <person name="Schneiker S."/>
            <person name="Perlova O."/>
            <person name="Kaiser O."/>
            <person name="Gerth K."/>
            <person name="Alici A."/>
            <person name="Altmeyer M.O."/>
            <person name="Bartels D."/>
            <person name="Bekel T."/>
            <person name="Beyer S."/>
            <person name="Bode E."/>
            <person name="Bode H.B."/>
            <person name="Bolten C.J."/>
            <person name="Choudhuri J.V."/>
            <person name="Doss S."/>
            <person name="Elnakady Y.A."/>
            <person name="Frank B."/>
            <person name="Gaigalat L."/>
            <person name="Goesmann A."/>
            <person name="Groeger C."/>
            <person name="Gross F."/>
            <person name="Jelsbak L."/>
            <person name="Jelsbak L."/>
            <person name="Kalinowski J."/>
            <person name="Kegler C."/>
            <person name="Knauber T."/>
            <person name="Konietzny S."/>
            <person name="Kopp M."/>
            <person name="Krause L."/>
            <person name="Krug D."/>
            <person name="Linke B."/>
            <person name="Mahmud T."/>
            <person name="Martinez-Arias R."/>
            <person name="McHardy A.C."/>
            <person name="Merai M."/>
            <person name="Meyer F."/>
            <person name="Mormann S."/>
            <person name="Munoz-Dorado J."/>
            <person name="Perez J."/>
            <person name="Pradella S."/>
            <person name="Rachid S."/>
            <person name="Raddatz G."/>
            <person name="Rosenau F."/>
            <person name="Rueckert C."/>
            <person name="Sasse F."/>
            <person name="Scharfe M."/>
            <person name="Schuster S.C."/>
            <person name="Suen G."/>
            <person name="Treuner-Lange A."/>
            <person name="Velicer G.J."/>
            <person name="Vorholter F.-J."/>
            <person name="Weissman K.J."/>
            <person name="Welch R.D."/>
            <person name="Wenzel S.C."/>
            <person name="Whitworth D.E."/>
            <person name="Wilhelm S."/>
            <person name="Wittmann C."/>
            <person name="Bloecker H."/>
            <person name="Puehler A."/>
            <person name="Mueller R."/>
        </authorList>
    </citation>
    <scope>NUCLEOTIDE SEQUENCE [LARGE SCALE GENOMIC DNA]</scope>
    <source>
        <strain evidence="3">So ce56</strain>
    </source>
</reference>
<dbReference type="AlphaFoldDB" id="A9G976"/>
<name>A9G976_SORC5</name>
<evidence type="ECO:0000313" key="3">
    <source>
        <dbReference type="Proteomes" id="UP000002139"/>
    </source>
</evidence>
<dbReference type="HOGENOM" id="CLU_1249946_0_0_7"/>
<organism evidence="2 3">
    <name type="scientific">Sorangium cellulosum (strain So ce56)</name>
    <name type="common">Polyangium cellulosum (strain So ce56)</name>
    <dbReference type="NCBI Taxonomy" id="448385"/>
    <lineage>
        <taxon>Bacteria</taxon>
        <taxon>Pseudomonadati</taxon>
        <taxon>Myxococcota</taxon>
        <taxon>Polyangia</taxon>
        <taxon>Polyangiales</taxon>
        <taxon>Polyangiaceae</taxon>
        <taxon>Sorangium</taxon>
    </lineage>
</organism>
<accession>A9G976</accession>
<dbReference type="Proteomes" id="UP000002139">
    <property type="component" value="Chromosome"/>
</dbReference>
<evidence type="ECO:0000313" key="2">
    <source>
        <dbReference type="EMBL" id="CAN99135.1"/>
    </source>
</evidence>
<proteinExistence type="predicted"/>
<dbReference type="BioCyc" id="SCEL448385:SCE_RS45915-MONOMER"/>
<dbReference type="KEGG" id="scl:sce8963"/>
<protein>
    <submittedName>
        <fullName evidence="2">Uncharacterized protein</fullName>
    </submittedName>
</protein>
<feature type="region of interest" description="Disordered" evidence="1">
    <location>
        <begin position="198"/>
        <end position="221"/>
    </location>
</feature>
<evidence type="ECO:0000256" key="1">
    <source>
        <dbReference type="SAM" id="MobiDB-lite"/>
    </source>
</evidence>
<dbReference type="EMBL" id="AM746676">
    <property type="protein sequence ID" value="CAN99135.1"/>
    <property type="molecule type" value="Genomic_DNA"/>
</dbReference>
<feature type="compositionally biased region" description="Basic and acidic residues" evidence="1">
    <location>
        <begin position="198"/>
        <end position="210"/>
    </location>
</feature>
<keyword evidence="3" id="KW-1185">Reference proteome</keyword>
<gene>
    <name evidence="2" type="ordered locus">sce8963</name>
</gene>